<feature type="compositionally biased region" description="Low complexity" evidence="2">
    <location>
        <begin position="321"/>
        <end position="344"/>
    </location>
</feature>
<organism evidence="3 4">
    <name type="scientific">Solea senegalensis</name>
    <name type="common">Senegalese sole</name>
    <dbReference type="NCBI Taxonomy" id="28829"/>
    <lineage>
        <taxon>Eukaryota</taxon>
        <taxon>Metazoa</taxon>
        <taxon>Chordata</taxon>
        <taxon>Craniata</taxon>
        <taxon>Vertebrata</taxon>
        <taxon>Euteleostomi</taxon>
        <taxon>Actinopterygii</taxon>
        <taxon>Neopterygii</taxon>
        <taxon>Teleostei</taxon>
        <taxon>Neoteleostei</taxon>
        <taxon>Acanthomorphata</taxon>
        <taxon>Carangaria</taxon>
        <taxon>Pleuronectiformes</taxon>
        <taxon>Pleuronectoidei</taxon>
        <taxon>Soleidae</taxon>
        <taxon>Solea</taxon>
    </lineage>
</organism>
<dbReference type="GO" id="GO:0048477">
    <property type="term" value="P:oogenesis"/>
    <property type="evidence" value="ECO:0007669"/>
    <property type="project" value="TreeGrafter"/>
</dbReference>
<feature type="compositionally biased region" description="Basic and acidic residues" evidence="2">
    <location>
        <begin position="308"/>
        <end position="320"/>
    </location>
</feature>
<feature type="region of interest" description="Disordered" evidence="2">
    <location>
        <begin position="223"/>
        <end position="350"/>
    </location>
</feature>
<reference evidence="3 4" key="1">
    <citation type="journal article" date="2021" name="Sci. Rep.">
        <title>Chromosome anchoring in Senegalese sole (Solea senegalensis) reveals sex-associated markers and genome rearrangements in flatfish.</title>
        <authorList>
            <person name="Guerrero-Cozar I."/>
            <person name="Gomez-Garrido J."/>
            <person name="Berbel C."/>
            <person name="Martinez-Blanch J.F."/>
            <person name="Alioto T."/>
            <person name="Claros M.G."/>
            <person name="Gagnaire P.A."/>
            <person name="Manchado M."/>
        </authorList>
    </citation>
    <scope>NUCLEOTIDE SEQUENCE [LARGE SCALE GENOMIC DNA]</scope>
    <source>
        <strain evidence="3">Sse05_10M</strain>
    </source>
</reference>
<dbReference type="GO" id="GO:0007129">
    <property type="term" value="P:homologous chromosome pairing at meiosis"/>
    <property type="evidence" value="ECO:0007669"/>
    <property type="project" value="TreeGrafter"/>
</dbReference>
<dbReference type="GO" id="GO:0000801">
    <property type="term" value="C:central element"/>
    <property type="evidence" value="ECO:0007669"/>
    <property type="project" value="TreeGrafter"/>
</dbReference>
<feature type="compositionally biased region" description="Acidic residues" evidence="2">
    <location>
        <begin position="296"/>
        <end position="307"/>
    </location>
</feature>
<name>A0AAV6RGD1_SOLSE</name>
<evidence type="ECO:0000256" key="1">
    <source>
        <dbReference type="SAM" id="Coils"/>
    </source>
</evidence>
<dbReference type="Pfam" id="PF15676">
    <property type="entry name" value="S6OS1"/>
    <property type="match status" value="1"/>
</dbReference>
<evidence type="ECO:0000313" key="3">
    <source>
        <dbReference type="EMBL" id="KAG7503056.1"/>
    </source>
</evidence>
<evidence type="ECO:0000313" key="4">
    <source>
        <dbReference type="Proteomes" id="UP000693946"/>
    </source>
</evidence>
<dbReference type="PANTHER" id="PTHR35449">
    <property type="entry name" value="PROTEIN SIX6OS1"/>
    <property type="match status" value="1"/>
</dbReference>
<keyword evidence="4" id="KW-1185">Reference proteome</keyword>
<keyword evidence="1" id="KW-0175">Coiled coil</keyword>
<dbReference type="GO" id="GO:0010705">
    <property type="term" value="P:meiotic DNA double-strand break processing involved in reciprocal meiotic recombination"/>
    <property type="evidence" value="ECO:0007669"/>
    <property type="project" value="TreeGrafter"/>
</dbReference>
<feature type="compositionally biased region" description="Basic and acidic residues" evidence="2">
    <location>
        <begin position="250"/>
        <end position="261"/>
    </location>
</feature>
<protein>
    <submittedName>
        <fullName evidence="3">Uncharacterized protein</fullName>
    </submittedName>
</protein>
<accession>A0AAV6RGD1</accession>
<dbReference type="GO" id="GO:0007283">
    <property type="term" value="P:spermatogenesis"/>
    <property type="evidence" value="ECO:0007669"/>
    <property type="project" value="TreeGrafter"/>
</dbReference>
<dbReference type="EMBL" id="JAGKHQ010000012">
    <property type="protein sequence ID" value="KAG7503056.1"/>
    <property type="molecule type" value="Genomic_DNA"/>
</dbReference>
<feature type="coiled-coil region" evidence="1">
    <location>
        <begin position="21"/>
        <end position="69"/>
    </location>
</feature>
<proteinExistence type="predicted"/>
<dbReference type="AlphaFoldDB" id="A0AAV6RGD1"/>
<feature type="compositionally biased region" description="Basic and acidic residues" evidence="2">
    <location>
        <begin position="273"/>
        <end position="288"/>
    </location>
</feature>
<gene>
    <name evidence="3" type="ORF">JOB18_031124</name>
</gene>
<sequence>MDEEVPLSSIDSLLCHFGLQIRQLSQKKNEYNQQIEVCRAHIAECRSRIETLNKNIKELEEEIRVKQISVKHNKDVAKSMKVTNSRLLQYEKMLKTELEQRKASFNDDKEVFEERIAGYRKIFQSHKEHYCKNPLAQKLLGLQAENEEIECRIKACDDQVTMKQKELHHLTDLAANPNSTEELPNSVCVELPIKESQEKPDPQIEDSDSAVDIECLHLKQTETKESVEASAEDTQAEHQGLDTTTCSPKPQERSRELRSLEEQTEENLPNAMHIDEKEKETQLQDKVLEQQTNVSEMEEAVEVGDEDQTSREKDNKRHADFSQSPATAPSTPSFSFTYSPTRSPHTATSETKSPALLFSVNSDPNTPCFSGFGFDMGPSQVEDTSFTFTNSLFNEKNTTEPKSSRTPEFLFGQSEQGEDFQFAFNFMSPQASSKDKNKDDCPFSFNF</sequence>
<dbReference type="Proteomes" id="UP000693946">
    <property type="component" value="Linkage Group LG2"/>
</dbReference>
<dbReference type="InterPro" id="IPR031380">
    <property type="entry name" value="SIX6OS1"/>
</dbReference>
<dbReference type="PANTHER" id="PTHR35449:SF1">
    <property type="entry name" value="PROTEIN SIX6OS1"/>
    <property type="match status" value="1"/>
</dbReference>
<evidence type="ECO:0000256" key="2">
    <source>
        <dbReference type="SAM" id="MobiDB-lite"/>
    </source>
</evidence>
<comment type="caution">
    <text evidence="3">The sequence shown here is derived from an EMBL/GenBank/DDBJ whole genome shotgun (WGS) entry which is preliminary data.</text>
</comment>